<evidence type="ECO:0000256" key="1">
    <source>
        <dbReference type="SAM" id="MobiDB-lite"/>
    </source>
</evidence>
<feature type="non-terminal residue" evidence="2">
    <location>
        <position position="1"/>
    </location>
</feature>
<name>A0A382LNV3_9ZZZZ</name>
<gene>
    <name evidence="2" type="ORF">METZ01_LOCUS291338</name>
</gene>
<evidence type="ECO:0000313" key="2">
    <source>
        <dbReference type="EMBL" id="SVC38484.1"/>
    </source>
</evidence>
<reference evidence="2" key="1">
    <citation type="submission" date="2018-05" db="EMBL/GenBank/DDBJ databases">
        <authorList>
            <person name="Lanie J.A."/>
            <person name="Ng W.-L."/>
            <person name="Kazmierczak K.M."/>
            <person name="Andrzejewski T.M."/>
            <person name="Davidsen T.M."/>
            <person name="Wayne K.J."/>
            <person name="Tettelin H."/>
            <person name="Glass J.I."/>
            <person name="Rusch D."/>
            <person name="Podicherti R."/>
            <person name="Tsui H.-C.T."/>
            <person name="Winkler M.E."/>
        </authorList>
    </citation>
    <scope>NUCLEOTIDE SEQUENCE</scope>
</reference>
<proteinExistence type="predicted"/>
<feature type="compositionally biased region" description="Acidic residues" evidence="1">
    <location>
        <begin position="20"/>
        <end position="41"/>
    </location>
</feature>
<feature type="region of interest" description="Disordered" evidence="1">
    <location>
        <begin position="1"/>
        <end position="41"/>
    </location>
</feature>
<dbReference type="EMBL" id="UINC01088349">
    <property type="protein sequence ID" value="SVC38484.1"/>
    <property type="molecule type" value="Genomic_DNA"/>
</dbReference>
<dbReference type="AlphaFoldDB" id="A0A382LNV3"/>
<protein>
    <submittedName>
        <fullName evidence="2">Uncharacterized protein</fullName>
    </submittedName>
</protein>
<sequence>EDLGEDLEEEEDVGKREAIAEEMEELGEEMEGLGEEMEELGEEMEALGNESVNELLEKLKDLGIESEEISKISGGVKNGLKNKIGLTEGKLIANCTFANSQTRYYADEPEDEEDIVTTDDISKNNWLRYNRSEGLYFQINGVFQSPNIKGSSFYGGVGRAFHRNEYQWTLGLEQLVFNNICQFYAEVFNKSITHDAWRVWDGENSLSTVFRRQDYLDWYNGRGYRTAGFIHIKNYVSIGAEYNQFTQSEMNNVLEGDKFREAYHVQEGDNIFLKTMISAGYPVKLSVRDKFQMYSTIIRTSSMENADINYSNDHLYFNILVPYAEKLNFNIKIMTGASDVSESTYLDNGYRQNIFEIGGEGTVRGYDWKGLSSSHYQLTALEVWLGSVGVFYDRAI</sequence>
<feature type="non-terminal residue" evidence="2">
    <location>
        <position position="396"/>
    </location>
</feature>
<organism evidence="2">
    <name type="scientific">marine metagenome</name>
    <dbReference type="NCBI Taxonomy" id="408172"/>
    <lineage>
        <taxon>unclassified sequences</taxon>
        <taxon>metagenomes</taxon>
        <taxon>ecological metagenomes</taxon>
    </lineage>
</organism>
<accession>A0A382LNV3</accession>
<feature type="compositionally biased region" description="Acidic residues" evidence="1">
    <location>
        <begin position="1"/>
        <end position="12"/>
    </location>
</feature>